<dbReference type="EMBL" id="NESN01000003">
    <property type="protein sequence ID" value="PUE53246.1"/>
    <property type="molecule type" value="Genomic_DNA"/>
</dbReference>
<dbReference type="PIRSF" id="PIRSF017082">
    <property type="entry name" value="YflP"/>
    <property type="match status" value="1"/>
</dbReference>
<dbReference type="AlphaFoldDB" id="A0A315E5S0"/>
<evidence type="ECO:0000313" key="4">
    <source>
        <dbReference type="Proteomes" id="UP000250790"/>
    </source>
</evidence>
<dbReference type="Gene3D" id="3.40.190.10">
    <property type="entry name" value="Periplasmic binding protein-like II"/>
    <property type="match status" value="1"/>
</dbReference>
<dbReference type="InterPro" id="IPR042100">
    <property type="entry name" value="Bug_dom1"/>
</dbReference>
<reference evidence="3 4" key="1">
    <citation type="submission" date="2017-04" db="EMBL/GenBank/DDBJ databases">
        <title>Unexpected and diverse lifestyles within the genus Limnohabitans.</title>
        <authorList>
            <person name="Kasalicky V."/>
            <person name="Mehrshad M."/>
            <person name="Andrei S.-A."/>
            <person name="Salcher M."/>
            <person name="Kratochvilova H."/>
            <person name="Simek K."/>
            <person name="Ghai R."/>
        </authorList>
    </citation>
    <scope>NUCLEOTIDE SEQUENCE [LARGE SCALE GENOMIC DNA]</scope>
    <source>
        <strain evidence="3 4">II-B4</strain>
    </source>
</reference>
<dbReference type="Proteomes" id="UP000250790">
    <property type="component" value="Unassembled WGS sequence"/>
</dbReference>
<evidence type="ECO:0000256" key="2">
    <source>
        <dbReference type="SAM" id="SignalP"/>
    </source>
</evidence>
<protein>
    <recommendedName>
        <fullName evidence="5">ABC transporter substrate-binding protein</fullName>
    </recommendedName>
</protein>
<evidence type="ECO:0000256" key="1">
    <source>
        <dbReference type="ARBA" id="ARBA00006987"/>
    </source>
</evidence>
<keyword evidence="4" id="KW-1185">Reference proteome</keyword>
<sequence length="327" mass="34841">MTKQLICRRLALCLAGASLLGSALPVLAQTDFPNRPIKIVIPLPAGGAADVGVRTMALELEKSLKQPVVVENKPGGLFMLGLQSVLSAPADGYSVMHLNLGMVGVQVVQKKFDLNKQLIPLTIAGDTPMVLMVGPNSPHKTMKDLVAFGRANPGKLNYATPGQGAIEHLKIAQMEKAAGFTGVNVAYKGGPDMVKAVIGGEVDFTVAPAIFAMQFAPKGQVRVLAAIDQTRLKEFPDVPTIVEAGVNVSPLRIWSGFAVHPDTPPAIVQRLQRELAAAGVSLPVVEKLTPFGMTLKSSKTSEEFRQQIASDVLWMSEVVKDLKLEPN</sequence>
<dbReference type="OrthoDB" id="8879603at2"/>
<dbReference type="Gene3D" id="3.40.190.150">
    <property type="entry name" value="Bordetella uptake gene, domain 1"/>
    <property type="match status" value="1"/>
</dbReference>
<dbReference type="InterPro" id="IPR005064">
    <property type="entry name" value="BUG"/>
</dbReference>
<dbReference type="Pfam" id="PF03401">
    <property type="entry name" value="TctC"/>
    <property type="match status" value="1"/>
</dbReference>
<dbReference type="PANTHER" id="PTHR42928">
    <property type="entry name" value="TRICARBOXYLATE-BINDING PROTEIN"/>
    <property type="match status" value="1"/>
</dbReference>
<feature type="signal peptide" evidence="2">
    <location>
        <begin position="1"/>
        <end position="28"/>
    </location>
</feature>
<keyword evidence="2" id="KW-0732">Signal</keyword>
<evidence type="ECO:0008006" key="5">
    <source>
        <dbReference type="Google" id="ProtNLM"/>
    </source>
</evidence>
<gene>
    <name evidence="3" type="ORF">B9Z37_09195</name>
</gene>
<comment type="similarity">
    <text evidence="1">Belongs to the UPF0065 (bug) family.</text>
</comment>
<organism evidence="3 4">
    <name type="scientific">Limnohabitans parvus II-B4</name>
    <dbReference type="NCBI Taxonomy" id="1293052"/>
    <lineage>
        <taxon>Bacteria</taxon>
        <taxon>Pseudomonadati</taxon>
        <taxon>Pseudomonadota</taxon>
        <taxon>Betaproteobacteria</taxon>
        <taxon>Burkholderiales</taxon>
        <taxon>Comamonadaceae</taxon>
        <taxon>Limnohabitans</taxon>
    </lineage>
</organism>
<accession>A0A315E5S0</accession>
<comment type="caution">
    <text evidence="3">The sequence shown here is derived from an EMBL/GenBank/DDBJ whole genome shotgun (WGS) entry which is preliminary data.</text>
</comment>
<proteinExistence type="inferred from homology"/>
<dbReference type="PANTHER" id="PTHR42928:SF5">
    <property type="entry name" value="BLR1237 PROTEIN"/>
    <property type="match status" value="1"/>
</dbReference>
<dbReference type="CDD" id="cd07012">
    <property type="entry name" value="PBP2_Bug_TTT"/>
    <property type="match status" value="1"/>
</dbReference>
<dbReference type="RefSeq" id="WP_108312723.1">
    <property type="nucleotide sequence ID" value="NZ_NESN01000003.1"/>
</dbReference>
<feature type="chain" id="PRO_5016367235" description="ABC transporter substrate-binding protein" evidence="2">
    <location>
        <begin position="29"/>
        <end position="327"/>
    </location>
</feature>
<dbReference type="SUPFAM" id="SSF53850">
    <property type="entry name" value="Periplasmic binding protein-like II"/>
    <property type="match status" value="1"/>
</dbReference>
<evidence type="ECO:0000313" key="3">
    <source>
        <dbReference type="EMBL" id="PUE53246.1"/>
    </source>
</evidence>
<name>A0A315E5S0_9BURK</name>